<dbReference type="InterPro" id="IPR003822">
    <property type="entry name" value="PAH"/>
</dbReference>
<dbReference type="GeneID" id="103327944"/>
<dbReference type="SUPFAM" id="SSF47762">
    <property type="entry name" value="PAH2 domain"/>
    <property type="match status" value="3"/>
</dbReference>
<comment type="subcellular location">
    <subcellularLocation>
        <location evidence="1 4">Nucleus</location>
    </subcellularLocation>
</comment>
<keyword evidence="2" id="KW-0678">Repressor</keyword>
<dbReference type="PANTHER" id="PTHR12346:SF0">
    <property type="entry name" value="SIN3A, ISOFORM G"/>
    <property type="match status" value="1"/>
</dbReference>
<evidence type="ECO:0000313" key="9">
    <source>
        <dbReference type="RefSeq" id="XP_016649514.1"/>
    </source>
</evidence>
<dbReference type="Pfam" id="PF02671">
    <property type="entry name" value="PAH"/>
    <property type="match status" value="3"/>
</dbReference>
<evidence type="ECO:0000256" key="2">
    <source>
        <dbReference type="ARBA" id="ARBA00022491"/>
    </source>
</evidence>
<feature type="region of interest" description="Disordered" evidence="5">
    <location>
        <begin position="1"/>
        <end position="22"/>
    </location>
</feature>
<reference evidence="7" key="1">
    <citation type="journal article" date="1997" name="Nucleic Acids Res.">
        <title>tRNAscan-SE: a program for improved detection of transfer RNA genes in genomic sequence.</title>
        <authorList>
            <person name="Lowe T.M."/>
            <person name="Eddy S.R."/>
        </authorList>
    </citation>
    <scope>NUCLEOTIDE SEQUENCE [LARGE SCALE GENOMIC DNA]</scope>
</reference>
<dbReference type="Proteomes" id="UP000694861">
    <property type="component" value="Linkage group LG4"/>
</dbReference>
<reference evidence="7" key="2">
    <citation type="journal article" date="2012" name="Nat. Commun.">
        <title>The genome of Prunus mume.</title>
        <authorList>
            <person name="Zhang Q."/>
            <person name="Chen W."/>
            <person name="Sun L."/>
            <person name="Zhao F."/>
            <person name="Huang B."/>
            <person name="Yang W."/>
            <person name="Tao Y."/>
            <person name="Wang J."/>
            <person name="Yuan Z."/>
            <person name="Fan G."/>
            <person name="Xing Z."/>
            <person name="Han C."/>
            <person name="Pan H."/>
            <person name="Zhong X."/>
            <person name="Shi W."/>
            <person name="Liang X."/>
            <person name="Du D."/>
            <person name="Sun F."/>
            <person name="Xu Z."/>
            <person name="Hao R."/>
            <person name="Lv T."/>
            <person name="Lv Y."/>
            <person name="Zheng Z."/>
            <person name="Sun M."/>
            <person name="Luo L."/>
            <person name="Cai M."/>
            <person name="Gao Y."/>
            <person name="Wang J."/>
            <person name="Yin Y."/>
            <person name="Xu X."/>
            <person name="Cheng T."/>
            <person name="Wang J."/>
        </authorList>
    </citation>
    <scope>NUCLEOTIDE SEQUENCE [LARGE SCALE GENOMIC DNA]</scope>
</reference>
<feature type="region of interest" description="Disordered" evidence="5">
    <location>
        <begin position="419"/>
        <end position="450"/>
    </location>
</feature>
<dbReference type="RefSeq" id="XP_016649514.1">
    <property type="nucleotide sequence ID" value="XM_016794028.1"/>
</dbReference>
<dbReference type="InterPro" id="IPR039774">
    <property type="entry name" value="Sin3-like"/>
</dbReference>
<evidence type="ECO:0000256" key="4">
    <source>
        <dbReference type="PROSITE-ProRule" id="PRU00810"/>
    </source>
</evidence>
<proteinExistence type="predicted"/>
<evidence type="ECO:0000313" key="7">
    <source>
        <dbReference type="Proteomes" id="UP000694861"/>
    </source>
</evidence>
<gene>
    <name evidence="8 9" type="primary">LOC103327944</name>
</gene>
<dbReference type="InterPro" id="IPR013194">
    <property type="entry name" value="HDAC_interact_dom"/>
</dbReference>
<dbReference type="RefSeq" id="XP_008228541.1">
    <property type="nucleotide sequence ID" value="XM_008230319.2"/>
</dbReference>
<dbReference type="InterPro" id="IPR036600">
    <property type="entry name" value="PAH_sf"/>
</dbReference>
<feature type="region of interest" description="Disordered" evidence="5">
    <location>
        <begin position="214"/>
        <end position="284"/>
    </location>
</feature>
<evidence type="ECO:0000256" key="5">
    <source>
        <dbReference type="SAM" id="MobiDB-lite"/>
    </source>
</evidence>
<dbReference type="SMART" id="SM00761">
    <property type="entry name" value="HDAC_interact"/>
    <property type="match status" value="1"/>
</dbReference>
<feature type="compositionally biased region" description="Basic and acidic residues" evidence="5">
    <location>
        <begin position="419"/>
        <end position="443"/>
    </location>
</feature>
<accession>A0ABM1LQ37</accession>
<dbReference type="PANTHER" id="PTHR12346">
    <property type="entry name" value="SIN3B-RELATED"/>
    <property type="match status" value="1"/>
</dbReference>
<evidence type="ECO:0000256" key="1">
    <source>
        <dbReference type="ARBA" id="ARBA00004123"/>
    </source>
</evidence>
<evidence type="ECO:0000313" key="8">
    <source>
        <dbReference type="RefSeq" id="XP_008228541.1"/>
    </source>
</evidence>
<name>A0ABM1LQ37_PRUMU</name>
<evidence type="ECO:0000256" key="3">
    <source>
        <dbReference type="ARBA" id="ARBA00023242"/>
    </source>
</evidence>
<organism evidence="7 9">
    <name type="scientific">Prunus mume</name>
    <name type="common">Japanese apricot</name>
    <name type="synonym">Armeniaca mume</name>
    <dbReference type="NCBI Taxonomy" id="102107"/>
    <lineage>
        <taxon>Eukaryota</taxon>
        <taxon>Viridiplantae</taxon>
        <taxon>Streptophyta</taxon>
        <taxon>Embryophyta</taxon>
        <taxon>Tracheophyta</taxon>
        <taxon>Spermatophyta</taxon>
        <taxon>Magnoliopsida</taxon>
        <taxon>eudicotyledons</taxon>
        <taxon>Gunneridae</taxon>
        <taxon>Pentapetalae</taxon>
        <taxon>rosids</taxon>
        <taxon>fabids</taxon>
        <taxon>Rosales</taxon>
        <taxon>Rosaceae</taxon>
        <taxon>Amygdaloideae</taxon>
        <taxon>Amygdaleae</taxon>
        <taxon>Prunus</taxon>
    </lineage>
</organism>
<dbReference type="PROSITE" id="PS51477">
    <property type="entry name" value="PAH"/>
    <property type="match status" value="3"/>
</dbReference>
<feature type="region of interest" description="Disordered" evidence="5">
    <location>
        <begin position="641"/>
        <end position="663"/>
    </location>
</feature>
<feature type="domain" description="Histone deacetylase interacting" evidence="6">
    <location>
        <begin position="479"/>
        <end position="579"/>
    </location>
</feature>
<feature type="compositionally biased region" description="Basic and acidic residues" evidence="5">
    <location>
        <begin position="232"/>
        <end position="278"/>
    </location>
</feature>
<evidence type="ECO:0000259" key="6">
    <source>
        <dbReference type="SMART" id="SM00761"/>
    </source>
</evidence>
<dbReference type="Gene3D" id="1.20.1160.11">
    <property type="entry name" value="Paired amphipathic helix"/>
    <property type="match status" value="3"/>
</dbReference>
<protein>
    <submittedName>
        <fullName evidence="8 9">Paired amphipathic helix protein Sin3-like 4 isoform X1</fullName>
    </submittedName>
</protein>
<keyword evidence="3 4" id="KW-0539">Nucleus</keyword>
<reference evidence="8 9" key="3">
    <citation type="submission" date="2025-05" db="UniProtKB">
        <authorList>
            <consortium name="RefSeq"/>
        </authorList>
    </citation>
    <scope>IDENTIFICATION</scope>
</reference>
<dbReference type="Pfam" id="PF08295">
    <property type="entry name" value="Sin3_corepress"/>
    <property type="match status" value="1"/>
</dbReference>
<keyword evidence="7" id="KW-1185">Reference proteome</keyword>
<sequence>MTMDSSRGEPSGQPQMMGGAAAQKLTTNDALAAYQKAVKDIFEDKKEKYEEFFEVMKDFKAQRIDTVDVIERVKDLFQGHQKLLLGFNTFLPKGYEITLPLEDEQRPPQKKPVEFEEAISFVNKIKTRFEGDDHVYKSFLDILNMHRMENKSIAEVYQEVAALFQDNSDLLVEFTHFLRDTSGAASIHYAPSHKNSMLSDRSSAMPPMRQMHVDKKERTMGSYTDYDDDCPDPDRDRALMKADKEQRRRGEKEKERKEDGERRDHEWDDRDFDHDGSRDFNMQPFHHKWQDSHMTEDSANEQVHPGAQGDENFAEHFISSSYEDRNSAKSMYSQKLAYCDKVKEKLRNPDDYVEFLKYVHCFSKEIITRSELQSLVSDLLGRYPDLMDAFDEFLACEKKEALRSEGNLSRSVKVEDMDRDHDCERDDGVNNRERGTWKGDTFEKNGASGNKEVGGQKISIFSSKDKYLAKPINELDLSNCERCTPTHLLLPKNYPIPSASQKTELVSEVLNDPLASVTSGSEDYSSKHVRKNQYEESLFRCKDDRFDLDMLLDSMNVTTKCVEELLEKINNGMIKMDSPIRIDEHLTAVNLRCIEQLCGDHGRDVMDLLRKNGPLALSDILTCLKQKQEEWARCRSDSNEVGADICDKNYPESQDTKSLSRKALLTETKEFSEKKRTENGQEQ</sequence>